<gene>
    <name evidence="8" type="ORF">ATB98_27295</name>
</gene>
<dbReference type="STRING" id="36856.ATB98_27295"/>
<keyword evidence="9" id="KW-1185">Reference proteome</keyword>
<keyword evidence="6 7" id="KW-0472">Membrane</keyword>
<comment type="subcellular location">
    <subcellularLocation>
        <location evidence="1">Cell membrane</location>
        <topology evidence="1">Multi-pass membrane protein</topology>
    </subcellularLocation>
</comment>
<keyword evidence="4 7" id="KW-0812">Transmembrane</keyword>
<feature type="transmembrane region" description="Helical" evidence="7">
    <location>
        <begin position="217"/>
        <end position="240"/>
    </location>
</feature>
<dbReference type="Gene3D" id="1.20.1250.20">
    <property type="entry name" value="MFS general substrate transporter like domains"/>
    <property type="match status" value="1"/>
</dbReference>
<evidence type="ECO:0008006" key="10">
    <source>
        <dbReference type="Google" id="ProtNLM"/>
    </source>
</evidence>
<dbReference type="InterPro" id="IPR036259">
    <property type="entry name" value="MFS_trans_sf"/>
</dbReference>
<dbReference type="AlphaFoldDB" id="A0A178XW65"/>
<dbReference type="PANTHER" id="PTHR43266:SF2">
    <property type="entry name" value="MAJOR FACILITATOR SUPERFAMILY (MFS) PROFILE DOMAIN-CONTAINING PROTEIN"/>
    <property type="match status" value="1"/>
</dbReference>
<evidence type="ECO:0000313" key="8">
    <source>
        <dbReference type="EMBL" id="OAP39538.1"/>
    </source>
</evidence>
<sequence>MLSLFSNPTFRAVYIAQVISLIGAGVATVALGLMAYEIAGPGAGAVLGIALALKMLTTVGLSSFITAALESFPRRRVLVGLELTRGAVMLAFPFVTEIWQIYLLIVLLHSASAGLVPSLRATIPDILPDERDYTRALALTQLSYDMETVTSPLLALLLLSLVPLNGLFLATVCGFVASAALLASAALPAQRFTSELGVSARAARGIRLYLGTPMLKGLLALTFSAACASAMVLVNTVVLVQSSLGLEQQFTVLALTVFGCGSMTAALLIPALLERFPVRATMVAGSCICLGGLMVGPLIVSYPVLIVFWFGLGAGYSLILTPAGRLVARTAGGADRSVLFAAHFALTHACWFVAYLTAGLAGAAAGMTATFLVLAAMATGGFFVAARLWPQDRATATAAVSADRGEA</sequence>
<evidence type="ECO:0000256" key="3">
    <source>
        <dbReference type="ARBA" id="ARBA00022475"/>
    </source>
</evidence>
<proteinExistence type="predicted"/>
<accession>A0A178XW65</accession>
<keyword evidence="5 7" id="KW-1133">Transmembrane helix</keyword>
<evidence type="ECO:0000256" key="1">
    <source>
        <dbReference type="ARBA" id="ARBA00004651"/>
    </source>
</evidence>
<dbReference type="GO" id="GO:0022857">
    <property type="term" value="F:transmembrane transporter activity"/>
    <property type="evidence" value="ECO:0007669"/>
    <property type="project" value="InterPro"/>
</dbReference>
<feature type="transmembrane region" description="Helical" evidence="7">
    <location>
        <begin position="306"/>
        <end position="326"/>
    </location>
</feature>
<dbReference type="Proteomes" id="UP000078507">
    <property type="component" value="Unassembled WGS sequence"/>
</dbReference>
<keyword evidence="2" id="KW-0813">Transport</keyword>
<comment type="caution">
    <text evidence="8">The sequence shown here is derived from an EMBL/GenBank/DDBJ whole genome shotgun (WGS) entry which is preliminary data.</text>
</comment>
<reference evidence="8 9" key="1">
    <citation type="submission" date="2015-11" db="EMBL/GenBank/DDBJ databases">
        <title>Ensifer anhuiense sp. nov., an effective nitrogen fixation bacterium with Glycine soja.</title>
        <authorList>
            <person name="Yan H."/>
            <person name="Chen W."/>
        </authorList>
    </citation>
    <scope>NUCLEOTIDE SEQUENCE [LARGE SCALE GENOMIC DNA]</scope>
    <source>
        <strain evidence="8 9">LMG 7837</strain>
    </source>
</reference>
<protein>
    <recommendedName>
        <fullName evidence="10">MFS transporter</fullName>
    </recommendedName>
</protein>
<feature type="transmembrane region" description="Helical" evidence="7">
    <location>
        <begin position="364"/>
        <end position="385"/>
    </location>
</feature>
<evidence type="ECO:0000256" key="7">
    <source>
        <dbReference type="SAM" id="Phobius"/>
    </source>
</evidence>
<feature type="transmembrane region" description="Helical" evidence="7">
    <location>
        <begin position="42"/>
        <end position="65"/>
    </location>
</feature>
<dbReference type="PANTHER" id="PTHR43266">
    <property type="entry name" value="MACROLIDE-EFFLUX PROTEIN"/>
    <property type="match status" value="1"/>
</dbReference>
<dbReference type="RefSeq" id="WP_066877921.1">
    <property type="nucleotide sequence ID" value="NZ_LNQB01000090.1"/>
</dbReference>
<feature type="transmembrane region" description="Helical" evidence="7">
    <location>
        <begin position="280"/>
        <end position="300"/>
    </location>
</feature>
<dbReference type="GO" id="GO:0005886">
    <property type="term" value="C:plasma membrane"/>
    <property type="evidence" value="ECO:0007669"/>
    <property type="project" value="UniProtKB-SubCell"/>
</dbReference>
<organism evidence="8 9">
    <name type="scientific">Sinorhizobium saheli</name>
    <dbReference type="NCBI Taxonomy" id="36856"/>
    <lineage>
        <taxon>Bacteria</taxon>
        <taxon>Pseudomonadati</taxon>
        <taxon>Pseudomonadota</taxon>
        <taxon>Alphaproteobacteria</taxon>
        <taxon>Hyphomicrobiales</taxon>
        <taxon>Rhizobiaceae</taxon>
        <taxon>Sinorhizobium/Ensifer group</taxon>
        <taxon>Sinorhizobium</taxon>
    </lineage>
</organism>
<keyword evidence="3" id="KW-1003">Cell membrane</keyword>
<dbReference type="SUPFAM" id="SSF103473">
    <property type="entry name" value="MFS general substrate transporter"/>
    <property type="match status" value="1"/>
</dbReference>
<evidence type="ECO:0000256" key="2">
    <source>
        <dbReference type="ARBA" id="ARBA00022448"/>
    </source>
</evidence>
<name>A0A178XW65_SINSA</name>
<feature type="transmembrane region" description="Helical" evidence="7">
    <location>
        <begin position="12"/>
        <end position="36"/>
    </location>
</feature>
<evidence type="ECO:0000256" key="6">
    <source>
        <dbReference type="ARBA" id="ARBA00023136"/>
    </source>
</evidence>
<evidence type="ECO:0000256" key="5">
    <source>
        <dbReference type="ARBA" id="ARBA00022989"/>
    </source>
</evidence>
<feature type="transmembrane region" description="Helical" evidence="7">
    <location>
        <begin position="338"/>
        <end position="358"/>
    </location>
</feature>
<dbReference type="EMBL" id="LNQB01000090">
    <property type="protein sequence ID" value="OAP39538.1"/>
    <property type="molecule type" value="Genomic_DNA"/>
</dbReference>
<feature type="transmembrane region" description="Helical" evidence="7">
    <location>
        <begin position="252"/>
        <end position="273"/>
    </location>
</feature>
<evidence type="ECO:0000256" key="4">
    <source>
        <dbReference type="ARBA" id="ARBA00022692"/>
    </source>
</evidence>
<dbReference type="InterPro" id="IPR011701">
    <property type="entry name" value="MFS"/>
</dbReference>
<dbReference type="Pfam" id="PF07690">
    <property type="entry name" value="MFS_1"/>
    <property type="match status" value="1"/>
</dbReference>
<dbReference type="OrthoDB" id="4368225at2"/>
<evidence type="ECO:0000313" key="9">
    <source>
        <dbReference type="Proteomes" id="UP000078507"/>
    </source>
</evidence>